<keyword evidence="10" id="KW-1133">Transmembrane helix</keyword>
<dbReference type="InterPro" id="IPR003661">
    <property type="entry name" value="HisK_dim/P_dom"/>
</dbReference>
<evidence type="ECO:0000256" key="8">
    <source>
        <dbReference type="ARBA" id="ARBA00022777"/>
    </source>
</evidence>
<dbReference type="PROSITE" id="PS50109">
    <property type="entry name" value="HIS_KIN"/>
    <property type="match status" value="1"/>
</dbReference>
<dbReference type="InterPro" id="IPR004358">
    <property type="entry name" value="Sig_transdc_His_kin-like_C"/>
</dbReference>
<dbReference type="GO" id="GO:0005524">
    <property type="term" value="F:ATP binding"/>
    <property type="evidence" value="ECO:0007669"/>
    <property type="project" value="UniProtKB-KW"/>
</dbReference>
<evidence type="ECO:0000259" key="11">
    <source>
        <dbReference type="PROSITE" id="PS50109"/>
    </source>
</evidence>
<evidence type="ECO:0000256" key="7">
    <source>
        <dbReference type="ARBA" id="ARBA00022741"/>
    </source>
</evidence>
<protein>
    <recommendedName>
        <fullName evidence="3">histidine kinase</fullName>
        <ecNumber evidence="3">2.7.13.3</ecNumber>
    </recommendedName>
</protein>
<evidence type="ECO:0000256" key="6">
    <source>
        <dbReference type="ARBA" id="ARBA00022679"/>
    </source>
</evidence>
<accession>A0A840AMQ1</accession>
<dbReference type="SUPFAM" id="SSF47384">
    <property type="entry name" value="Homodimeric domain of signal transducing histidine kinase"/>
    <property type="match status" value="1"/>
</dbReference>
<keyword evidence="8 13" id="KW-0418">Kinase</keyword>
<keyword evidence="5" id="KW-0597">Phosphoprotein</keyword>
<dbReference type="PANTHER" id="PTHR44936">
    <property type="entry name" value="SENSOR PROTEIN CREC"/>
    <property type="match status" value="1"/>
</dbReference>
<feature type="domain" description="HAMP" evidence="12">
    <location>
        <begin position="169"/>
        <end position="221"/>
    </location>
</feature>
<dbReference type="GO" id="GO:0000155">
    <property type="term" value="F:phosphorelay sensor kinase activity"/>
    <property type="evidence" value="ECO:0007669"/>
    <property type="project" value="InterPro"/>
</dbReference>
<keyword evidence="7" id="KW-0547">Nucleotide-binding</keyword>
<dbReference type="RefSeq" id="WP_246409325.1">
    <property type="nucleotide sequence ID" value="NZ_JACIDS010000002.1"/>
</dbReference>
<keyword evidence="4" id="KW-1003">Cell membrane</keyword>
<evidence type="ECO:0000259" key="12">
    <source>
        <dbReference type="PROSITE" id="PS50885"/>
    </source>
</evidence>
<dbReference type="Pfam" id="PF02518">
    <property type="entry name" value="HATPase_c"/>
    <property type="match status" value="1"/>
</dbReference>
<feature type="transmembrane region" description="Helical" evidence="10">
    <location>
        <begin position="12"/>
        <end position="33"/>
    </location>
</feature>
<evidence type="ECO:0000313" key="14">
    <source>
        <dbReference type="Proteomes" id="UP000553963"/>
    </source>
</evidence>
<dbReference type="SUPFAM" id="SSF55874">
    <property type="entry name" value="ATPase domain of HSP90 chaperone/DNA topoisomerase II/histidine kinase"/>
    <property type="match status" value="1"/>
</dbReference>
<comment type="caution">
    <text evidence="13">The sequence shown here is derived from an EMBL/GenBank/DDBJ whole genome shotgun (WGS) entry which is preliminary data.</text>
</comment>
<evidence type="ECO:0000256" key="2">
    <source>
        <dbReference type="ARBA" id="ARBA00004651"/>
    </source>
</evidence>
<evidence type="ECO:0000256" key="4">
    <source>
        <dbReference type="ARBA" id="ARBA00022475"/>
    </source>
</evidence>
<evidence type="ECO:0000256" key="3">
    <source>
        <dbReference type="ARBA" id="ARBA00012438"/>
    </source>
</evidence>
<organism evidence="13 14">
    <name type="scientific">Kaistia hirudinis</name>
    <dbReference type="NCBI Taxonomy" id="1293440"/>
    <lineage>
        <taxon>Bacteria</taxon>
        <taxon>Pseudomonadati</taxon>
        <taxon>Pseudomonadota</taxon>
        <taxon>Alphaproteobacteria</taxon>
        <taxon>Hyphomicrobiales</taxon>
        <taxon>Kaistiaceae</taxon>
        <taxon>Kaistia</taxon>
    </lineage>
</organism>
<dbReference type="InterPro" id="IPR003660">
    <property type="entry name" value="HAMP_dom"/>
</dbReference>
<comment type="subcellular location">
    <subcellularLocation>
        <location evidence="2">Cell membrane</location>
        <topology evidence="2">Multi-pass membrane protein</topology>
    </subcellularLocation>
</comment>
<evidence type="ECO:0000256" key="5">
    <source>
        <dbReference type="ARBA" id="ARBA00022553"/>
    </source>
</evidence>
<gene>
    <name evidence="13" type="ORF">GGR25_001356</name>
</gene>
<dbReference type="PROSITE" id="PS50885">
    <property type="entry name" value="HAMP"/>
    <property type="match status" value="1"/>
</dbReference>
<keyword evidence="10" id="KW-0472">Membrane</keyword>
<reference evidence="13 14" key="1">
    <citation type="submission" date="2020-08" db="EMBL/GenBank/DDBJ databases">
        <title>Genomic Encyclopedia of Type Strains, Phase IV (KMG-IV): sequencing the most valuable type-strain genomes for metagenomic binning, comparative biology and taxonomic classification.</title>
        <authorList>
            <person name="Goeker M."/>
        </authorList>
    </citation>
    <scope>NUCLEOTIDE SEQUENCE [LARGE SCALE GENOMIC DNA]</scope>
    <source>
        <strain evidence="13 14">DSM 25966</strain>
    </source>
</reference>
<keyword evidence="14" id="KW-1185">Reference proteome</keyword>
<dbReference type="Gene3D" id="3.30.565.10">
    <property type="entry name" value="Histidine kinase-like ATPase, C-terminal domain"/>
    <property type="match status" value="1"/>
</dbReference>
<keyword evidence="10" id="KW-0812">Transmembrane</keyword>
<dbReference type="InterPro" id="IPR036097">
    <property type="entry name" value="HisK_dim/P_sf"/>
</dbReference>
<evidence type="ECO:0000256" key="1">
    <source>
        <dbReference type="ARBA" id="ARBA00000085"/>
    </source>
</evidence>
<dbReference type="InterPro" id="IPR003594">
    <property type="entry name" value="HATPase_dom"/>
</dbReference>
<evidence type="ECO:0000256" key="10">
    <source>
        <dbReference type="SAM" id="Phobius"/>
    </source>
</evidence>
<dbReference type="Proteomes" id="UP000553963">
    <property type="component" value="Unassembled WGS sequence"/>
</dbReference>
<evidence type="ECO:0000256" key="9">
    <source>
        <dbReference type="ARBA" id="ARBA00022840"/>
    </source>
</evidence>
<dbReference type="PRINTS" id="PR00344">
    <property type="entry name" value="BCTRLSENSOR"/>
</dbReference>
<comment type="catalytic activity">
    <reaction evidence="1">
        <text>ATP + protein L-histidine = ADP + protein N-phospho-L-histidine.</text>
        <dbReference type="EC" id="2.7.13.3"/>
    </reaction>
</comment>
<dbReference type="CDD" id="cd00082">
    <property type="entry name" value="HisKA"/>
    <property type="match status" value="1"/>
</dbReference>
<evidence type="ECO:0000313" key="13">
    <source>
        <dbReference type="EMBL" id="MBB3930317.1"/>
    </source>
</evidence>
<dbReference type="GO" id="GO:0005886">
    <property type="term" value="C:plasma membrane"/>
    <property type="evidence" value="ECO:0007669"/>
    <property type="project" value="UniProtKB-SubCell"/>
</dbReference>
<dbReference type="InterPro" id="IPR005467">
    <property type="entry name" value="His_kinase_dom"/>
</dbReference>
<keyword evidence="6" id="KW-0808">Transferase</keyword>
<dbReference type="InterPro" id="IPR036890">
    <property type="entry name" value="HATPase_C_sf"/>
</dbReference>
<feature type="transmembrane region" description="Helical" evidence="10">
    <location>
        <begin position="144"/>
        <end position="167"/>
    </location>
</feature>
<keyword evidence="9" id="KW-0067">ATP-binding</keyword>
<feature type="domain" description="Histidine kinase" evidence="11">
    <location>
        <begin position="229"/>
        <end position="428"/>
    </location>
</feature>
<dbReference type="InterPro" id="IPR050980">
    <property type="entry name" value="2C_sensor_his_kinase"/>
</dbReference>
<dbReference type="EC" id="2.7.13.3" evidence="3"/>
<sequence length="429" mass="45671">MNRLKLRLRLSLLIVGAIVAVVGLATFVAIAVIGRPGQDRLIADAALQIDIVSRLAAELPDEFEPGTPAGTRLGLSLSKDPVAGPVDERLTDLLRGELDRRGRPSDVVVTEPAPGRPPTVSVMVPSQGWWISLPLSTRAPPPRAGWVLLIGWMSAIILGAAAIAVVLSYRLVKPLELIETAIASIGPDGALPELAETGSGEVKATAVALNRLSARLRSAMESRMRLVAAAGHDLRTPMTRMRLRAEFIADDEERVLWLRDLEELDRIADSAIRLVREEVEASGTETIEAAPFLTALVAELAEQGHAIGIDTLAPGSVHASPLALTRALRNVLINAATHGRGGRLSSSREGDMLLIRIVDQGPGIPPELIERVFEPFFRVDPARRQSVPGAGLGLAISREIIERLGGTIRVSNAAGGGLIQEIRLPLAAA</sequence>
<name>A0A840AMQ1_9HYPH</name>
<dbReference type="Gene3D" id="1.10.287.130">
    <property type="match status" value="1"/>
</dbReference>
<proteinExistence type="predicted"/>
<dbReference type="SMART" id="SM00387">
    <property type="entry name" value="HATPase_c"/>
    <property type="match status" value="1"/>
</dbReference>
<dbReference type="AlphaFoldDB" id="A0A840AMQ1"/>
<dbReference type="EMBL" id="JACIDS010000002">
    <property type="protein sequence ID" value="MBB3930317.1"/>
    <property type="molecule type" value="Genomic_DNA"/>
</dbReference>
<dbReference type="PANTHER" id="PTHR44936:SF10">
    <property type="entry name" value="SENSOR PROTEIN RSTB"/>
    <property type="match status" value="1"/>
</dbReference>